<name>A0A644SYP9_9ZZZZ</name>
<feature type="domain" description="DUF2202" evidence="1">
    <location>
        <begin position="47"/>
        <end position="173"/>
    </location>
</feature>
<sequence>MRRIVRVIAFSLMAGAALAAVGAASGQEASLYGNAAAKVDDLLTTEDMLLYAAQDEYLARGEYLAIQKKFGALRPFSNIMRAEENHLAWLKDAFAASGLSFPVDASGAYIQVPVTLLDAYKAGVQAEIDNIAMYDRFLDTALIQNPENKDLKILFTNLRNASENHLRAFQNQLTKY</sequence>
<dbReference type="AlphaFoldDB" id="A0A644SYP9"/>
<reference evidence="2" key="1">
    <citation type="submission" date="2019-08" db="EMBL/GenBank/DDBJ databases">
        <authorList>
            <person name="Kucharzyk K."/>
            <person name="Murdoch R.W."/>
            <person name="Higgins S."/>
            <person name="Loffler F."/>
        </authorList>
    </citation>
    <scope>NUCLEOTIDE SEQUENCE</scope>
</reference>
<proteinExistence type="predicted"/>
<dbReference type="Pfam" id="PF09968">
    <property type="entry name" value="DUF2202"/>
    <property type="match status" value="1"/>
</dbReference>
<accession>A0A644SYP9</accession>
<gene>
    <name evidence="2" type="ORF">SDC9_05324</name>
</gene>
<dbReference type="InterPro" id="IPR019243">
    <property type="entry name" value="DUF2202"/>
</dbReference>
<dbReference type="CDD" id="cd01048">
    <property type="entry name" value="Ferritin_like_AB2"/>
    <property type="match status" value="1"/>
</dbReference>
<comment type="caution">
    <text evidence="2">The sequence shown here is derived from an EMBL/GenBank/DDBJ whole genome shotgun (WGS) entry which is preliminary data.</text>
</comment>
<dbReference type="InterPro" id="IPR012347">
    <property type="entry name" value="Ferritin-like"/>
</dbReference>
<dbReference type="EMBL" id="VSSQ01000010">
    <property type="protein sequence ID" value="MPL59769.1"/>
    <property type="molecule type" value="Genomic_DNA"/>
</dbReference>
<dbReference type="SUPFAM" id="SSF47240">
    <property type="entry name" value="Ferritin-like"/>
    <property type="match status" value="1"/>
</dbReference>
<dbReference type="Gene3D" id="1.20.1260.10">
    <property type="match status" value="1"/>
</dbReference>
<organism evidence="2">
    <name type="scientific">bioreactor metagenome</name>
    <dbReference type="NCBI Taxonomy" id="1076179"/>
    <lineage>
        <taxon>unclassified sequences</taxon>
        <taxon>metagenomes</taxon>
        <taxon>ecological metagenomes</taxon>
    </lineage>
</organism>
<evidence type="ECO:0000313" key="2">
    <source>
        <dbReference type="EMBL" id="MPL59769.1"/>
    </source>
</evidence>
<dbReference type="InterPro" id="IPR009078">
    <property type="entry name" value="Ferritin-like_SF"/>
</dbReference>
<protein>
    <recommendedName>
        <fullName evidence="1">DUF2202 domain-containing protein</fullName>
    </recommendedName>
</protein>
<evidence type="ECO:0000259" key="1">
    <source>
        <dbReference type="Pfam" id="PF09968"/>
    </source>
</evidence>